<comment type="similarity">
    <text evidence="9">Belongs to the SecD/SecF family. SecD subfamily.</text>
</comment>
<name>S9R5F1_9RHOB</name>
<dbReference type="EMBL" id="AOLV01000008">
    <property type="protein sequence ID" value="EPX87203.1"/>
    <property type="molecule type" value="Genomic_DNA"/>
</dbReference>
<dbReference type="HAMAP" id="MF_01463_B">
    <property type="entry name" value="SecD_B"/>
    <property type="match status" value="1"/>
</dbReference>
<feature type="domain" description="SecDF P1 head subdomain" evidence="12">
    <location>
        <begin position="261"/>
        <end position="370"/>
    </location>
</feature>
<dbReference type="GO" id="GO:0043952">
    <property type="term" value="P:protein transport by the Sec complex"/>
    <property type="evidence" value="ECO:0007669"/>
    <property type="project" value="UniProtKB-UniRule"/>
</dbReference>
<dbReference type="InterPro" id="IPR005791">
    <property type="entry name" value="SecD"/>
</dbReference>
<dbReference type="Gene3D" id="3.30.1360.200">
    <property type="match status" value="1"/>
</dbReference>
<dbReference type="Pfam" id="PF02355">
    <property type="entry name" value="SecD_SecF_C"/>
    <property type="match status" value="1"/>
</dbReference>
<evidence type="ECO:0000256" key="1">
    <source>
        <dbReference type="ARBA" id="ARBA00004651"/>
    </source>
</evidence>
<feature type="domain" description="Protein translocase subunit SecDF P1" evidence="11">
    <location>
        <begin position="185"/>
        <end position="242"/>
    </location>
</feature>
<keyword evidence="8 9" id="KW-0472">Membrane</keyword>
<evidence type="ECO:0000256" key="4">
    <source>
        <dbReference type="ARBA" id="ARBA00022692"/>
    </source>
</evidence>
<dbReference type="GO" id="GO:0005886">
    <property type="term" value="C:plasma membrane"/>
    <property type="evidence" value="ECO:0007669"/>
    <property type="project" value="UniProtKB-SubCell"/>
</dbReference>
<dbReference type="Pfam" id="PF21760">
    <property type="entry name" value="SecD_1st"/>
    <property type="match status" value="1"/>
</dbReference>
<dbReference type="PATRIC" id="fig|1123069.3.peg.565"/>
<evidence type="ECO:0000256" key="2">
    <source>
        <dbReference type="ARBA" id="ARBA00022448"/>
    </source>
</evidence>
<evidence type="ECO:0000313" key="14">
    <source>
        <dbReference type="Proteomes" id="UP000015346"/>
    </source>
</evidence>
<dbReference type="GO" id="GO:0065002">
    <property type="term" value="P:intracellular protein transmembrane transport"/>
    <property type="evidence" value="ECO:0007669"/>
    <property type="project" value="UniProtKB-UniRule"/>
</dbReference>
<keyword evidence="4 9" id="KW-0812">Transmembrane</keyword>
<keyword evidence="6 9" id="KW-1133">Transmembrane helix</keyword>
<feature type="transmembrane region" description="Helical" evidence="9">
    <location>
        <begin position="6"/>
        <end position="29"/>
    </location>
</feature>
<dbReference type="STRING" id="1123069.ruthe_00600"/>
<dbReference type="FunFam" id="1.20.1640.10:FF:000004">
    <property type="entry name" value="Protein translocase subunit SecD"/>
    <property type="match status" value="1"/>
</dbReference>
<dbReference type="NCBIfam" id="TIGR00916">
    <property type="entry name" value="2A0604s01"/>
    <property type="match status" value="1"/>
</dbReference>
<dbReference type="InterPro" id="IPR048634">
    <property type="entry name" value="SecD_SecF_C"/>
</dbReference>
<gene>
    <name evidence="9" type="primary">secD</name>
    <name evidence="13" type="ORF">ruthe_00600</name>
</gene>
<evidence type="ECO:0000256" key="3">
    <source>
        <dbReference type="ARBA" id="ARBA00022475"/>
    </source>
</evidence>
<keyword evidence="2 9" id="KW-0813">Transport</keyword>
<evidence type="ECO:0000259" key="12">
    <source>
        <dbReference type="Pfam" id="PF22599"/>
    </source>
</evidence>
<dbReference type="InterPro" id="IPR055344">
    <property type="entry name" value="SecD_SecF_C_bact"/>
</dbReference>
<comment type="subcellular location">
    <subcellularLocation>
        <location evidence="1 9">Cell membrane</location>
        <topology evidence="1 9">Multi-pass membrane protein</topology>
    </subcellularLocation>
</comment>
<feature type="transmembrane region" description="Helical" evidence="9">
    <location>
        <begin position="435"/>
        <end position="462"/>
    </location>
</feature>
<feature type="transmembrane region" description="Helical" evidence="9">
    <location>
        <begin position="396"/>
        <end position="429"/>
    </location>
</feature>
<keyword evidence="3 9" id="KW-1003">Cell membrane</keyword>
<dbReference type="PANTHER" id="PTHR30081">
    <property type="entry name" value="PROTEIN-EXPORT MEMBRANE PROTEIN SEC"/>
    <property type="match status" value="1"/>
</dbReference>
<evidence type="ECO:0000313" key="13">
    <source>
        <dbReference type="EMBL" id="EPX87203.1"/>
    </source>
</evidence>
<dbReference type="NCBIfam" id="TIGR01129">
    <property type="entry name" value="secD"/>
    <property type="match status" value="1"/>
</dbReference>
<dbReference type="PANTHER" id="PTHR30081:SF1">
    <property type="entry name" value="PROTEIN TRANSLOCASE SUBUNIT SECD"/>
    <property type="match status" value="1"/>
</dbReference>
<organism evidence="13 14">
    <name type="scientific">Rubellimicrobium thermophilum DSM 16684</name>
    <dbReference type="NCBI Taxonomy" id="1123069"/>
    <lineage>
        <taxon>Bacteria</taxon>
        <taxon>Pseudomonadati</taxon>
        <taxon>Pseudomonadota</taxon>
        <taxon>Alphaproteobacteria</taxon>
        <taxon>Rhodobacterales</taxon>
        <taxon>Roseobacteraceae</taxon>
        <taxon>Rubellimicrobium</taxon>
    </lineage>
</organism>
<dbReference type="SUPFAM" id="SSF82866">
    <property type="entry name" value="Multidrug efflux transporter AcrB transmembrane domain"/>
    <property type="match status" value="1"/>
</dbReference>
<dbReference type="InterPro" id="IPR054384">
    <property type="entry name" value="SecDF_P1_head"/>
</dbReference>
<evidence type="ECO:0000259" key="11">
    <source>
        <dbReference type="Pfam" id="PF21760"/>
    </source>
</evidence>
<proteinExistence type="inferred from homology"/>
<dbReference type="GO" id="GO:0015450">
    <property type="term" value="F:protein-transporting ATPase activity"/>
    <property type="evidence" value="ECO:0007669"/>
    <property type="project" value="InterPro"/>
</dbReference>
<dbReference type="GO" id="GO:0006605">
    <property type="term" value="P:protein targeting"/>
    <property type="evidence" value="ECO:0007669"/>
    <property type="project" value="UniProtKB-UniRule"/>
</dbReference>
<evidence type="ECO:0000256" key="5">
    <source>
        <dbReference type="ARBA" id="ARBA00022927"/>
    </source>
</evidence>
<keyword evidence="14" id="KW-1185">Reference proteome</keyword>
<dbReference type="InterPro" id="IPR022813">
    <property type="entry name" value="SecD/SecF_arch_bac"/>
</dbReference>
<protein>
    <recommendedName>
        <fullName evidence="9">Protein translocase subunit SecD</fullName>
    </recommendedName>
</protein>
<evidence type="ECO:0000256" key="7">
    <source>
        <dbReference type="ARBA" id="ARBA00023010"/>
    </source>
</evidence>
<dbReference type="Pfam" id="PF22599">
    <property type="entry name" value="SecDF_P1_head"/>
    <property type="match status" value="1"/>
</dbReference>
<comment type="caution">
    <text evidence="13">The sequence shown here is derived from an EMBL/GenBank/DDBJ whole genome shotgun (WGS) entry which is preliminary data.</text>
</comment>
<sequence length="553" mass="58830">MLFIPLWQRILVVLAIVLGVLFALPNLFYERVERANDARAQIAEGITSPEIEAEAALWPSWLPSGLVPLGLDLRGGAHLLAEVQVADVYAKRLDALWPDLRDALAAERATLGFVQREEGPSDRLLIRIGEPAGVQRAVEIVRGLARPVASLTGSGASDIEVRADGTLLTVTLSEAERAATDDRTMQAALEVVRNRIDEAGTREPTIIRQGSDRILVQVPGVGSAQEVKDLIGATAQLTFHQVLRTTTDATADPGAGHILLPDAEQPGLYYVLDRVPVVTGEQLVDAQPSFDQNGRPAVTFRFDPQGARAFGDYTAAHIGEPFAIVLDNEVLSAPVIQSAIPGGSGIITGSFTIEQATALAIQLRAGALPADLVFLEERTIGPELGRDSIEAGQNAALVAGLLVILFMIASYGSFGVVAVIALLINIVLIFASLSILGATLTLPGIAGIVLTMGQAVDANVLIYERMREELRRGATPFKAVQEGFSKALSAIVDANVTTFLIAGIMYFVGAGPVRGFAVTLAIGVITTMITGVFVTRFLIALWFSRTRPKTIVV</sequence>
<accession>S9R5F1</accession>
<dbReference type="Proteomes" id="UP000015346">
    <property type="component" value="Unassembled WGS sequence"/>
</dbReference>
<feature type="transmembrane region" description="Helical" evidence="9">
    <location>
        <begin position="487"/>
        <end position="509"/>
    </location>
</feature>
<dbReference type="Gene3D" id="3.30.70.3400">
    <property type="match status" value="1"/>
</dbReference>
<evidence type="ECO:0000256" key="6">
    <source>
        <dbReference type="ARBA" id="ARBA00022989"/>
    </source>
</evidence>
<dbReference type="RefSeq" id="WP_021096707.1">
    <property type="nucleotide sequence ID" value="NZ_KE557320.1"/>
</dbReference>
<evidence type="ECO:0000259" key="10">
    <source>
        <dbReference type="Pfam" id="PF02355"/>
    </source>
</evidence>
<comment type="subunit">
    <text evidence="9">Forms a complex with SecF. Part of the essential Sec protein translocation apparatus which comprises SecA, SecYEG and auxiliary proteins SecDF-YajC and YidC.</text>
</comment>
<feature type="transmembrane region" description="Helical" evidence="9">
    <location>
        <begin position="515"/>
        <end position="539"/>
    </location>
</feature>
<dbReference type="OrthoDB" id="9805019at2"/>
<reference evidence="13 14" key="1">
    <citation type="journal article" date="2013" name="Stand. Genomic Sci.">
        <title>Genome sequence of the reddish-pigmented Rubellimicrobium thermophilum type strain (DSM 16684(T)), a member of the Roseobacter clade.</title>
        <authorList>
            <person name="Fiebig A."/>
            <person name="Riedel T."/>
            <person name="Gronow S."/>
            <person name="Petersen J."/>
            <person name="Klenk H.P."/>
            <person name="Goker M."/>
        </authorList>
    </citation>
    <scope>NUCLEOTIDE SEQUENCE [LARGE SCALE GENOMIC DNA]</scope>
    <source>
        <strain evidence="13 14">DSM 16684</strain>
    </source>
</reference>
<dbReference type="AlphaFoldDB" id="S9R5F1"/>
<comment type="function">
    <text evidence="9">Part of the Sec protein translocase complex. Interacts with the SecYEG preprotein conducting channel. SecDF uses the proton motive force (PMF) to complete protein translocation after the ATP-dependent function of SecA.</text>
</comment>
<evidence type="ECO:0000256" key="8">
    <source>
        <dbReference type="ARBA" id="ARBA00023136"/>
    </source>
</evidence>
<dbReference type="Gene3D" id="1.20.1640.10">
    <property type="entry name" value="Multidrug efflux transporter AcrB transmembrane domain"/>
    <property type="match status" value="1"/>
</dbReference>
<keyword evidence="5 9" id="KW-0653">Protein transport</keyword>
<comment type="caution">
    <text evidence="9">Lacks conserved residue(s) required for the propagation of feature annotation.</text>
</comment>
<dbReference type="HOGENOM" id="CLU_007894_4_3_5"/>
<evidence type="ECO:0000256" key="9">
    <source>
        <dbReference type="HAMAP-Rule" id="MF_01463"/>
    </source>
</evidence>
<feature type="domain" description="Protein export membrane protein SecD/SecF C-terminal" evidence="10">
    <location>
        <begin position="373"/>
        <end position="542"/>
    </location>
</feature>
<dbReference type="InterPro" id="IPR048631">
    <property type="entry name" value="SecD_1st"/>
</dbReference>
<keyword evidence="7 9" id="KW-0811">Translocation</keyword>